<evidence type="ECO:0000313" key="2">
    <source>
        <dbReference type="EMBL" id="EPY17087.1"/>
    </source>
</evidence>
<evidence type="ECO:0000313" key="3">
    <source>
        <dbReference type="Proteomes" id="UP000015354"/>
    </source>
</evidence>
<sequence length="474" mass="50585">MSSDGSYWAQPDARTNYYSALNGIGSDSPAGYGATVPSASHAPPGAVPSGYRRAPLTDLSRNPYYSFDTNGNTEGSRAPAAAASSNNHTPTDRDNKRGVGTMPEPKHSKTKRRDKSKGKRESRRSSGSSTNVPSEVGNSHTNLFTPSTNGSLSLSLEKDELYRRLHEITSSGKAGPDKSPLEQGNYPGDRRLLRGFSDDTDDMVDRRINFQDDVRLASAAFDTPSPMAGDGEGSQVSQRRKAGGQRKGPVASDATEDTAKRFDKLAAGANVATHRLAATVPAPTRPSDGYFLHAASSSPSLELAAALDAKQAKRFQDYMQSSPVSHRQAQAKVLEYLEYWMGSAGDEGRRWSVDQDDDGRARGEGGLVVRAARELPRVRHERDDTARRRHAPRPQQAAAAAHAAAERGVVLAQPIQQHPGAAPGAGGLPGSQLDQGAAAGGRGGWTRKPHGCAQRQAERRRPHGLVHAHPATGL</sequence>
<gene>
    <name evidence="2" type="ORF">STCU_10822</name>
</gene>
<feature type="compositionally biased region" description="Low complexity" evidence="1">
    <location>
        <begin position="76"/>
        <end position="85"/>
    </location>
</feature>
<feature type="region of interest" description="Disordered" evidence="1">
    <location>
        <begin position="375"/>
        <end position="405"/>
    </location>
</feature>
<protein>
    <submittedName>
        <fullName evidence="2">Uncharacterized protein</fullName>
    </submittedName>
</protein>
<accession>S9TGF3</accession>
<feature type="region of interest" description="Disordered" evidence="1">
    <location>
        <begin position="18"/>
        <end position="152"/>
    </location>
</feature>
<feature type="region of interest" description="Disordered" evidence="1">
    <location>
        <begin position="417"/>
        <end position="474"/>
    </location>
</feature>
<feature type="compositionally biased region" description="Basic and acidic residues" evidence="1">
    <location>
        <begin position="375"/>
        <end position="386"/>
    </location>
</feature>
<feature type="compositionally biased region" description="Polar residues" evidence="1">
    <location>
        <begin position="130"/>
        <end position="152"/>
    </location>
</feature>
<feature type="compositionally biased region" description="Basic residues" evidence="1">
    <location>
        <begin position="108"/>
        <end position="122"/>
    </location>
</feature>
<organism evidence="2 3">
    <name type="scientific">Strigomonas culicis</name>
    <dbReference type="NCBI Taxonomy" id="28005"/>
    <lineage>
        <taxon>Eukaryota</taxon>
        <taxon>Discoba</taxon>
        <taxon>Euglenozoa</taxon>
        <taxon>Kinetoplastea</taxon>
        <taxon>Metakinetoplastina</taxon>
        <taxon>Trypanosomatida</taxon>
        <taxon>Trypanosomatidae</taxon>
        <taxon>Strigomonadinae</taxon>
        <taxon>Strigomonas</taxon>
    </lineage>
</organism>
<feature type="compositionally biased region" description="Low complexity" evidence="1">
    <location>
        <begin position="393"/>
        <end position="403"/>
    </location>
</feature>
<feature type="region of interest" description="Disordered" evidence="1">
    <location>
        <begin position="220"/>
        <end position="257"/>
    </location>
</feature>
<proteinExistence type="predicted"/>
<evidence type="ECO:0000256" key="1">
    <source>
        <dbReference type="SAM" id="MobiDB-lite"/>
    </source>
</evidence>
<dbReference type="AlphaFoldDB" id="S9TGF3"/>
<dbReference type="Proteomes" id="UP000015354">
    <property type="component" value="Unassembled WGS sequence"/>
</dbReference>
<feature type="region of interest" description="Disordered" evidence="1">
    <location>
        <begin position="168"/>
        <end position="191"/>
    </location>
</feature>
<dbReference type="EMBL" id="ATMH01010684">
    <property type="protein sequence ID" value="EPY17087.1"/>
    <property type="molecule type" value="Genomic_DNA"/>
</dbReference>
<keyword evidence="3" id="KW-1185">Reference proteome</keyword>
<name>S9TGF3_9TRYP</name>
<reference evidence="2 3" key="1">
    <citation type="journal article" date="2013" name="PLoS ONE">
        <title>Predicting the Proteins of Angomonas deanei, Strigomonas culicis and Their Respective Endosymbionts Reveals New Aspects of the Trypanosomatidae Family.</title>
        <authorList>
            <person name="Motta M.C."/>
            <person name="Martins A.C."/>
            <person name="de Souza S.S."/>
            <person name="Catta-Preta C.M."/>
            <person name="Silva R."/>
            <person name="Klein C.C."/>
            <person name="de Almeida L.G."/>
            <person name="de Lima Cunha O."/>
            <person name="Ciapina L.P."/>
            <person name="Brocchi M."/>
            <person name="Colabardini A.C."/>
            <person name="de Araujo Lima B."/>
            <person name="Machado C.R."/>
            <person name="de Almeida Soares C.M."/>
            <person name="Probst C.M."/>
            <person name="de Menezes C.B."/>
            <person name="Thompson C.E."/>
            <person name="Bartholomeu D.C."/>
            <person name="Gradia D.F."/>
            <person name="Pavoni D.P."/>
            <person name="Grisard E.C."/>
            <person name="Fantinatti-Garboggini F."/>
            <person name="Marchini F.K."/>
            <person name="Rodrigues-Luiz G.F."/>
            <person name="Wagner G."/>
            <person name="Goldman G.H."/>
            <person name="Fietto J.L."/>
            <person name="Elias M.C."/>
            <person name="Goldman M.H."/>
            <person name="Sagot M.F."/>
            <person name="Pereira M."/>
            <person name="Stoco P.H."/>
            <person name="de Mendonca-Neto R.P."/>
            <person name="Teixeira S.M."/>
            <person name="Maciel T.E."/>
            <person name="de Oliveira Mendes T.A."/>
            <person name="Urmenyi T.P."/>
            <person name="de Souza W."/>
            <person name="Schenkman S."/>
            <person name="de Vasconcelos A.T."/>
        </authorList>
    </citation>
    <scope>NUCLEOTIDE SEQUENCE [LARGE SCALE GENOMIC DNA]</scope>
</reference>
<comment type="caution">
    <text evidence="2">The sequence shown here is derived from an EMBL/GenBank/DDBJ whole genome shotgun (WGS) entry which is preliminary data.</text>
</comment>